<accession>A0A6H1ZGV7</accession>
<dbReference type="EMBL" id="MT144819">
    <property type="protein sequence ID" value="QJH99951.1"/>
    <property type="molecule type" value="Genomic_DNA"/>
</dbReference>
<evidence type="ECO:0000313" key="1">
    <source>
        <dbReference type="EMBL" id="QJA46768.1"/>
    </source>
</evidence>
<organism evidence="1">
    <name type="scientific">viral metagenome</name>
    <dbReference type="NCBI Taxonomy" id="1070528"/>
    <lineage>
        <taxon>unclassified sequences</taxon>
        <taxon>metagenomes</taxon>
        <taxon>organismal metagenomes</taxon>
    </lineage>
</organism>
<reference evidence="1" key="1">
    <citation type="submission" date="2020-03" db="EMBL/GenBank/DDBJ databases">
        <title>The deep terrestrial virosphere.</title>
        <authorList>
            <person name="Holmfeldt K."/>
            <person name="Nilsson E."/>
            <person name="Simone D."/>
            <person name="Lopez-Fernandez M."/>
            <person name="Wu X."/>
            <person name="de Brujin I."/>
            <person name="Lundin D."/>
            <person name="Andersson A."/>
            <person name="Bertilsson S."/>
            <person name="Dopson M."/>
        </authorList>
    </citation>
    <scope>NUCLEOTIDE SEQUENCE</scope>
    <source>
        <strain evidence="3">MM415A00215</strain>
        <strain evidence="2">MM415B00223</strain>
        <strain evidence="1">TM448A00522</strain>
        <strain evidence="4">TM448B01741</strain>
    </source>
</reference>
<name>A0A6H1ZGV7_9ZZZZ</name>
<dbReference type="EMBL" id="MT144020">
    <property type="protein sequence ID" value="QJA46768.1"/>
    <property type="molecule type" value="Genomic_DNA"/>
</dbReference>
<dbReference type="EMBL" id="MT142526">
    <property type="protein sequence ID" value="QJA84273.1"/>
    <property type="molecule type" value="Genomic_DNA"/>
</dbReference>
<proteinExistence type="predicted"/>
<dbReference type="AlphaFoldDB" id="A0A6H1ZGV7"/>
<sequence length="86" mass="10641">MREETHPFETERILFVLPKNNIYWGDFEVWGILPNGNVRKLRNLRHYFINWEEWIEYENKTSAKRNRRMRKRYNRGLPYPGNSARA</sequence>
<evidence type="ECO:0000313" key="4">
    <source>
        <dbReference type="EMBL" id="QJH99951.1"/>
    </source>
</evidence>
<dbReference type="EMBL" id="MT141571">
    <property type="protein sequence ID" value="QJA67458.1"/>
    <property type="molecule type" value="Genomic_DNA"/>
</dbReference>
<evidence type="ECO:0000313" key="2">
    <source>
        <dbReference type="EMBL" id="QJA67458.1"/>
    </source>
</evidence>
<protein>
    <submittedName>
        <fullName evidence="1">Uncharacterized protein</fullName>
    </submittedName>
</protein>
<evidence type="ECO:0000313" key="3">
    <source>
        <dbReference type="EMBL" id="QJA84273.1"/>
    </source>
</evidence>
<gene>
    <name evidence="3" type="ORF">MM415A00215_0067</name>
    <name evidence="2" type="ORF">MM415B00223_0045</name>
    <name evidence="1" type="ORF">TM448A00522_0038</name>
    <name evidence="4" type="ORF">TM448B01741_0003</name>
</gene>